<proteinExistence type="predicted"/>
<evidence type="ECO:0000313" key="1">
    <source>
        <dbReference type="EMBL" id="MET3617594.1"/>
    </source>
</evidence>
<name>A0ABV2J9Z1_9FIRM</name>
<organism evidence="1 2">
    <name type="scientific">Peptoniphilus olsenii</name>
    <dbReference type="NCBI Taxonomy" id="411570"/>
    <lineage>
        <taxon>Bacteria</taxon>
        <taxon>Bacillati</taxon>
        <taxon>Bacillota</taxon>
        <taxon>Tissierellia</taxon>
        <taxon>Tissierellales</taxon>
        <taxon>Peptoniphilaceae</taxon>
        <taxon>Peptoniphilus</taxon>
    </lineage>
</organism>
<reference evidence="1 2" key="1">
    <citation type="submission" date="2024-06" db="EMBL/GenBank/DDBJ databases">
        <title>Genomic Encyclopedia of Type Strains, Phase IV (KMG-IV): sequencing the most valuable type-strain genomes for metagenomic binning, comparative biology and taxonomic classification.</title>
        <authorList>
            <person name="Goeker M."/>
        </authorList>
    </citation>
    <scope>NUCLEOTIDE SEQUENCE [LARGE SCALE GENOMIC DNA]</scope>
    <source>
        <strain evidence="1 2">DSM 21460</strain>
    </source>
</reference>
<protein>
    <submittedName>
        <fullName evidence="1">Uncharacterized protein</fullName>
    </submittedName>
</protein>
<evidence type="ECO:0000313" key="2">
    <source>
        <dbReference type="Proteomes" id="UP001549162"/>
    </source>
</evidence>
<gene>
    <name evidence="1" type="ORF">ABID14_001228</name>
</gene>
<dbReference type="EMBL" id="JBEPMA010000006">
    <property type="protein sequence ID" value="MET3617594.1"/>
    <property type="molecule type" value="Genomic_DNA"/>
</dbReference>
<dbReference type="RefSeq" id="WP_354368201.1">
    <property type="nucleotide sequence ID" value="NZ_JBEPMA010000006.1"/>
</dbReference>
<sequence>MKDKSNMSQRKKQLEKYANSGKIVFTKEEDSGNMLALSPSRFLLPINSKDNSEKKRQIEISYKKKDRKDSNVDFDIIFEMHENIDEPSEQSIVLKENHLPRMLKNKDFTINSFEFFKKHIELFLKYSRLSLLNDDSTKDEFIEEYINLMDKFLR</sequence>
<accession>A0ABV2J9Z1</accession>
<dbReference type="Proteomes" id="UP001549162">
    <property type="component" value="Unassembled WGS sequence"/>
</dbReference>
<comment type="caution">
    <text evidence="1">The sequence shown here is derived from an EMBL/GenBank/DDBJ whole genome shotgun (WGS) entry which is preliminary data.</text>
</comment>
<keyword evidence="2" id="KW-1185">Reference proteome</keyword>